<dbReference type="Pfam" id="PF03571">
    <property type="entry name" value="Peptidase_M49"/>
    <property type="match status" value="1"/>
</dbReference>
<dbReference type="STRING" id="1817863.A2Y62_04900"/>
<dbReference type="EMBL" id="MFGW01000171">
    <property type="protein sequence ID" value="OGF62978.1"/>
    <property type="molecule type" value="Genomic_DNA"/>
</dbReference>
<proteinExistence type="predicted"/>
<dbReference type="GO" id="GO:0046872">
    <property type="term" value="F:metal ion binding"/>
    <property type="evidence" value="ECO:0007669"/>
    <property type="project" value="UniProtKB-KW"/>
</dbReference>
<dbReference type="AlphaFoldDB" id="A0A1F5VIC3"/>
<keyword evidence="2" id="KW-0378">Hydrolase</keyword>
<keyword evidence="1" id="KW-0479">Metal-binding</keyword>
<dbReference type="PANTHER" id="PTHR23422:SF9">
    <property type="entry name" value="ZN-DEPENDENT HYDROLASE"/>
    <property type="match status" value="1"/>
</dbReference>
<gene>
    <name evidence="3" type="ORF">A2Y62_04900</name>
</gene>
<organism evidence="3 4">
    <name type="scientific">Candidatus Fischerbacteria bacterium RBG_13_37_8</name>
    <dbReference type="NCBI Taxonomy" id="1817863"/>
    <lineage>
        <taxon>Bacteria</taxon>
        <taxon>Candidatus Fischeribacteriota</taxon>
    </lineage>
</organism>
<reference evidence="3 4" key="1">
    <citation type="journal article" date="2016" name="Nat. Commun.">
        <title>Thousands of microbial genomes shed light on interconnected biogeochemical processes in an aquifer system.</title>
        <authorList>
            <person name="Anantharaman K."/>
            <person name="Brown C.T."/>
            <person name="Hug L.A."/>
            <person name="Sharon I."/>
            <person name="Castelle C.J."/>
            <person name="Probst A.J."/>
            <person name="Thomas B.C."/>
            <person name="Singh A."/>
            <person name="Wilkins M.J."/>
            <person name="Karaoz U."/>
            <person name="Brodie E.L."/>
            <person name="Williams K.H."/>
            <person name="Hubbard S.S."/>
            <person name="Banfield J.F."/>
        </authorList>
    </citation>
    <scope>NUCLEOTIDE SEQUENCE [LARGE SCALE GENOMIC DNA]</scope>
</reference>
<sequence length="522" mass="59833">MRGQIKKFATVEISFDEKQLTMNEMQVIKYLVKAAQEIDKIFLLQVSPYNFELQQKLVAAKTAEDKVYAEYFSIQYGPWDRLEEEKLFIPWAEPEMKPLGANFYPADMKKEEFENWVKDHPEDKDAFLSPYTIIMREEGKLKAVPYSVAYKKYLEPASEYLKNAAKYADAESLKKFLLSRADAFLTNDYYQSDIDWMELDSKIEVTIGPYEVYEDRLLGYKAAFEAYVTLNLPGEAKKLERYKDLLPEMEKALPLPKDFQYKKRAMGSPIVVVNEIFTGGDARPAVQSIAFNLPNDEKVRELKGSKKVMLMNIMGSKFNKLLMPISELVLTEKLRKGVAFNCFFNHVLMHELAHAQGPGYVIGTDTTVSEALRDLHAPVEEGKADVIGMHNILYLMENDELPAKSKNNYLATLLAGMFRSFRFGATEAHAVGTIIQFNYLVEKGVILFNTKDGKYELDFSKADEAIISLAKEFLILEAEGNYDKAKEFVDRYGKLSDRELKTLKKLEGIPVDIRPVFMFINK</sequence>
<evidence type="ECO:0000256" key="2">
    <source>
        <dbReference type="ARBA" id="ARBA00022801"/>
    </source>
</evidence>
<dbReference type="GO" id="GO:0005737">
    <property type="term" value="C:cytoplasm"/>
    <property type="evidence" value="ECO:0007669"/>
    <property type="project" value="TreeGrafter"/>
</dbReference>
<evidence type="ECO:0000256" key="1">
    <source>
        <dbReference type="ARBA" id="ARBA00022723"/>
    </source>
</evidence>
<evidence type="ECO:0008006" key="5">
    <source>
        <dbReference type="Google" id="ProtNLM"/>
    </source>
</evidence>
<dbReference type="GO" id="GO:0008239">
    <property type="term" value="F:dipeptidyl-peptidase activity"/>
    <property type="evidence" value="ECO:0007669"/>
    <property type="project" value="TreeGrafter"/>
</dbReference>
<name>A0A1F5VIC3_9BACT</name>
<dbReference type="Gene3D" id="3.30.540.30">
    <property type="match status" value="1"/>
</dbReference>
<evidence type="ECO:0000313" key="3">
    <source>
        <dbReference type="EMBL" id="OGF62978.1"/>
    </source>
</evidence>
<dbReference type="Proteomes" id="UP000178943">
    <property type="component" value="Unassembled WGS sequence"/>
</dbReference>
<dbReference type="PANTHER" id="PTHR23422">
    <property type="entry name" value="DIPEPTIDYL PEPTIDASE III-RELATED"/>
    <property type="match status" value="1"/>
</dbReference>
<evidence type="ECO:0000313" key="4">
    <source>
        <dbReference type="Proteomes" id="UP000178943"/>
    </source>
</evidence>
<protein>
    <recommendedName>
        <fullName evidence="5">Peptidase</fullName>
    </recommendedName>
</protein>
<dbReference type="InterPro" id="IPR039461">
    <property type="entry name" value="Peptidase_M49"/>
</dbReference>
<comment type="caution">
    <text evidence="3">The sequence shown here is derived from an EMBL/GenBank/DDBJ whole genome shotgun (WGS) entry which is preliminary data.</text>
</comment>
<accession>A0A1F5VIC3</accession>